<evidence type="ECO:0000256" key="4">
    <source>
        <dbReference type="SAM" id="MobiDB-lite"/>
    </source>
</evidence>
<evidence type="ECO:0000313" key="6">
    <source>
        <dbReference type="EMBL" id="EPS60282.1"/>
    </source>
</evidence>
<accession>S8DL81</accession>
<feature type="domain" description="Homeobox" evidence="5">
    <location>
        <begin position="30"/>
        <end position="90"/>
    </location>
</feature>
<comment type="caution">
    <text evidence="6">The sequence shown here is derived from an EMBL/GenBank/DDBJ whole genome shotgun (WGS) entry which is preliminary data.</text>
</comment>
<reference evidence="6 7" key="1">
    <citation type="journal article" date="2013" name="BMC Genomics">
        <title>The miniature genome of a carnivorous plant Genlisea aurea contains a low number of genes and short non-coding sequences.</title>
        <authorList>
            <person name="Leushkin E.V."/>
            <person name="Sutormin R.A."/>
            <person name="Nabieva E.R."/>
            <person name="Penin A.A."/>
            <person name="Kondrashov A.S."/>
            <person name="Logacheva M.D."/>
        </authorList>
    </citation>
    <scope>NUCLEOTIDE SEQUENCE [LARGE SCALE GENOMIC DNA]</scope>
</reference>
<comment type="subcellular location">
    <subcellularLocation>
        <location evidence="1 2 3">Nucleus</location>
    </subcellularLocation>
</comment>
<keyword evidence="2 3" id="KW-0539">Nucleus</keyword>
<keyword evidence="7" id="KW-1185">Reference proteome</keyword>
<proteinExistence type="predicted"/>
<feature type="compositionally biased region" description="Polar residues" evidence="4">
    <location>
        <begin position="91"/>
        <end position="101"/>
    </location>
</feature>
<protein>
    <recommendedName>
        <fullName evidence="5">Homeobox domain-containing protein</fullName>
    </recommendedName>
</protein>
<dbReference type="CDD" id="cd00086">
    <property type="entry name" value="homeodomain"/>
    <property type="match status" value="1"/>
</dbReference>
<dbReference type="PANTHER" id="PTHR47713">
    <property type="entry name" value="HOMEODOMAIN-LIKE SUPERFAMILY PROTEIN"/>
    <property type="match status" value="1"/>
</dbReference>
<dbReference type="SUPFAM" id="SSF46689">
    <property type="entry name" value="Homeodomain-like"/>
    <property type="match status" value="1"/>
</dbReference>
<dbReference type="SMART" id="SM00389">
    <property type="entry name" value="HOX"/>
    <property type="match status" value="1"/>
</dbReference>
<feature type="non-terminal residue" evidence="6">
    <location>
        <position position="146"/>
    </location>
</feature>
<evidence type="ECO:0000256" key="1">
    <source>
        <dbReference type="ARBA" id="ARBA00004123"/>
    </source>
</evidence>
<feature type="DNA-binding region" description="Homeobox" evidence="2">
    <location>
        <begin position="32"/>
        <end position="91"/>
    </location>
</feature>
<dbReference type="GO" id="GO:0005634">
    <property type="term" value="C:nucleus"/>
    <property type="evidence" value="ECO:0007669"/>
    <property type="project" value="UniProtKB-SubCell"/>
</dbReference>
<dbReference type="EMBL" id="AUSU01007681">
    <property type="protein sequence ID" value="EPS60282.1"/>
    <property type="molecule type" value="Genomic_DNA"/>
</dbReference>
<keyword evidence="2 3" id="KW-0371">Homeobox</keyword>
<dbReference type="GO" id="GO:0003677">
    <property type="term" value="F:DNA binding"/>
    <property type="evidence" value="ECO:0007669"/>
    <property type="project" value="UniProtKB-UniRule"/>
</dbReference>
<feature type="compositionally biased region" description="Basic and acidic residues" evidence="4">
    <location>
        <begin position="1"/>
        <end position="21"/>
    </location>
</feature>
<sequence>FGRNQKSSERRIMGDESGDVHPEEDDNNLLEKNRKRTVKTLAQIQALEKFYIEHKYPSEAMKVHLAEAVGLTEKQISGWFCHRRLKDKKSTNAADSSNPVSRQDRSGGGAVVQDRGSGHKQDSCCSTKQGDDERGSDAKEVESGRM</sequence>
<dbReference type="Proteomes" id="UP000015453">
    <property type="component" value="Unassembled WGS sequence"/>
</dbReference>
<feature type="region of interest" description="Disordered" evidence="4">
    <location>
        <begin position="1"/>
        <end position="32"/>
    </location>
</feature>
<dbReference type="InterPro" id="IPR009057">
    <property type="entry name" value="Homeodomain-like_sf"/>
</dbReference>
<feature type="non-terminal residue" evidence="6">
    <location>
        <position position="1"/>
    </location>
</feature>
<dbReference type="Pfam" id="PF00046">
    <property type="entry name" value="Homeodomain"/>
    <property type="match status" value="1"/>
</dbReference>
<dbReference type="AlphaFoldDB" id="S8DL81"/>
<feature type="compositionally biased region" description="Basic and acidic residues" evidence="4">
    <location>
        <begin position="129"/>
        <end position="146"/>
    </location>
</feature>
<gene>
    <name evidence="6" type="ORF">M569_14523</name>
</gene>
<evidence type="ECO:0000259" key="5">
    <source>
        <dbReference type="PROSITE" id="PS50071"/>
    </source>
</evidence>
<evidence type="ECO:0000313" key="7">
    <source>
        <dbReference type="Proteomes" id="UP000015453"/>
    </source>
</evidence>
<dbReference type="InterPro" id="IPR001356">
    <property type="entry name" value="HD"/>
</dbReference>
<organism evidence="6 7">
    <name type="scientific">Genlisea aurea</name>
    <dbReference type="NCBI Taxonomy" id="192259"/>
    <lineage>
        <taxon>Eukaryota</taxon>
        <taxon>Viridiplantae</taxon>
        <taxon>Streptophyta</taxon>
        <taxon>Embryophyta</taxon>
        <taxon>Tracheophyta</taxon>
        <taxon>Spermatophyta</taxon>
        <taxon>Magnoliopsida</taxon>
        <taxon>eudicotyledons</taxon>
        <taxon>Gunneridae</taxon>
        <taxon>Pentapetalae</taxon>
        <taxon>asterids</taxon>
        <taxon>lamiids</taxon>
        <taxon>Lamiales</taxon>
        <taxon>Lentibulariaceae</taxon>
        <taxon>Genlisea</taxon>
    </lineage>
</organism>
<dbReference type="PANTHER" id="PTHR47713:SF2">
    <property type="entry name" value="HOMEODOMAIN-LIKE SUPERFAMILY PROTEIN"/>
    <property type="match status" value="1"/>
</dbReference>
<dbReference type="PROSITE" id="PS50071">
    <property type="entry name" value="HOMEOBOX_2"/>
    <property type="match status" value="1"/>
</dbReference>
<keyword evidence="2 3" id="KW-0238">DNA-binding</keyword>
<feature type="region of interest" description="Disordered" evidence="4">
    <location>
        <begin position="88"/>
        <end position="146"/>
    </location>
</feature>
<evidence type="ECO:0000256" key="2">
    <source>
        <dbReference type="PROSITE-ProRule" id="PRU00108"/>
    </source>
</evidence>
<name>S8DL81_9LAMI</name>
<evidence type="ECO:0000256" key="3">
    <source>
        <dbReference type="RuleBase" id="RU000682"/>
    </source>
</evidence>
<dbReference type="OrthoDB" id="6159439at2759"/>
<dbReference type="Gene3D" id="1.10.10.60">
    <property type="entry name" value="Homeodomain-like"/>
    <property type="match status" value="1"/>
</dbReference>